<sequence>MLVLVFILTLFLVLGPQAVQSRFNTISFSSVEQCGSFSLNFSGGKPPSSLPLTLTVVPFNSTPISIIIPSFSWNSTTATGAAVTFLPLPAGAEFVASLDDALGRPTGLVSDVIAVEPSTNASCLLAAPPTPRYTLPDVGAFTQCSPFNISYQPGVVDVPPTIRAFVPKNESVLVNLVAAEGSGQATYTMDAAQGERVVLMLSDDTGFHQSSDLFVVNGDNSSSMGCLPAFKTMVSSPDNSDGSPVSTGGISKYVYSPCLIMIPHLLHAVRKLSRSAVIAIAIVIPVVVVGIAVAMALWVYRYRRKARTVAESFGGPRPQDPEVWGASIKKTEDPHLFGPPLPEKQCSIRPLSEPRLAALRTEGSDKFTQVVRDRTSIGSSISSSSQRSMSPHQPGSFPVAPKLPSLPTSPFNPRAKQSVSRTVSQRTRSTRNPTSVSSADIEYMIEIGTVYSPNLTRTSLQSYAETNAAASVASNVTTGAFKLAAPAPSVVAARDYDRPLPSPPASAFLSPSVVRDSDGLVVTSTYDPSNWVSRSIPPTPVTSRSSHSQSLPSASSYRSPPHALVPSSPISAISAAPDPPMLVAGSRQTYQ</sequence>
<keyword evidence="2" id="KW-0812">Transmembrane</keyword>
<evidence type="ECO:0000313" key="5">
    <source>
        <dbReference type="Proteomes" id="UP000292702"/>
    </source>
</evidence>
<keyword evidence="5" id="KW-1185">Reference proteome</keyword>
<protein>
    <submittedName>
        <fullName evidence="4">Uncharacterized protein</fullName>
    </submittedName>
</protein>
<evidence type="ECO:0000256" key="1">
    <source>
        <dbReference type="SAM" id="MobiDB-lite"/>
    </source>
</evidence>
<accession>A0A4R0RVK9</accession>
<feature type="compositionally biased region" description="Low complexity" evidence="1">
    <location>
        <begin position="417"/>
        <end position="431"/>
    </location>
</feature>
<feature type="region of interest" description="Disordered" evidence="1">
    <location>
        <begin position="532"/>
        <end position="591"/>
    </location>
</feature>
<dbReference type="EMBL" id="RWJN01000015">
    <property type="protein sequence ID" value="TCD70745.1"/>
    <property type="molecule type" value="Genomic_DNA"/>
</dbReference>
<feature type="compositionally biased region" description="Low complexity" evidence="1">
    <location>
        <begin position="543"/>
        <end position="556"/>
    </location>
</feature>
<keyword evidence="2" id="KW-0472">Membrane</keyword>
<organism evidence="4 5">
    <name type="scientific">Steccherinum ochraceum</name>
    <dbReference type="NCBI Taxonomy" id="92696"/>
    <lineage>
        <taxon>Eukaryota</taxon>
        <taxon>Fungi</taxon>
        <taxon>Dikarya</taxon>
        <taxon>Basidiomycota</taxon>
        <taxon>Agaricomycotina</taxon>
        <taxon>Agaricomycetes</taxon>
        <taxon>Polyporales</taxon>
        <taxon>Steccherinaceae</taxon>
        <taxon>Steccherinum</taxon>
    </lineage>
</organism>
<dbReference type="Proteomes" id="UP000292702">
    <property type="component" value="Unassembled WGS sequence"/>
</dbReference>
<evidence type="ECO:0000256" key="3">
    <source>
        <dbReference type="SAM" id="SignalP"/>
    </source>
</evidence>
<evidence type="ECO:0000256" key="2">
    <source>
        <dbReference type="SAM" id="Phobius"/>
    </source>
</evidence>
<feature type="region of interest" description="Disordered" evidence="1">
    <location>
        <begin position="375"/>
        <end position="436"/>
    </location>
</feature>
<dbReference type="OrthoDB" id="3266941at2759"/>
<reference evidence="4 5" key="1">
    <citation type="submission" date="2018-11" db="EMBL/GenBank/DDBJ databases">
        <title>Genome assembly of Steccherinum ochraceum LE-BIN_3174, the white-rot fungus of the Steccherinaceae family (The Residual Polyporoid clade, Polyporales, Basidiomycota).</title>
        <authorList>
            <person name="Fedorova T.V."/>
            <person name="Glazunova O.A."/>
            <person name="Landesman E.O."/>
            <person name="Moiseenko K.V."/>
            <person name="Psurtseva N.V."/>
            <person name="Savinova O.S."/>
            <person name="Shakhova N.V."/>
            <person name="Tyazhelova T.V."/>
            <person name="Vasina D.V."/>
        </authorList>
    </citation>
    <scope>NUCLEOTIDE SEQUENCE [LARGE SCALE GENOMIC DNA]</scope>
    <source>
        <strain evidence="4 5">LE-BIN_3174</strain>
    </source>
</reference>
<dbReference type="AlphaFoldDB" id="A0A4R0RVK9"/>
<evidence type="ECO:0000313" key="4">
    <source>
        <dbReference type="EMBL" id="TCD70745.1"/>
    </source>
</evidence>
<keyword evidence="3" id="KW-0732">Signal</keyword>
<proteinExistence type="predicted"/>
<comment type="caution">
    <text evidence="4">The sequence shown here is derived from an EMBL/GenBank/DDBJ whole genome shotgun (WGS) entry which is preliminary data.</text>
</comment>
<gene>
    <name evidence="4" type="ORF">EIP91_001774</name>
</gene>
<keyword evidence="2" id="KW-1133">Transmembrane helix</keyword>
<feature type="chain" id="PRO_5020229812" evidence="3">
    <location>
        <begin position="22"/>
        <end position="591"/>
    </location>
</feature>
<name>A0A4R0RVK9_9APHY</name>
<feature type="compositionally biased region" description="Low complexity" evidence="1">
    <location>
        <begin position="376"/>
        <end position="390"/>
    </location>
</feature>
<feature type="signal peptide" evidence="3">
    <location>
        <begin position="1"/>
        <end position="21"/>
    </location>
</feature>
<feature type="compositionally biased region" description="Low complexity" evidence="1">
    <location>
        <begin position="566"/>
        <end position="576"/>
    </location>
</feature>
<feature type="transmembrane region" description="Helical" evidence="2">
    <location>
        <begin position="276"/>
        <end position="300"/>
    </location>
</feature>